<gene>
    <name evidence="1" type="ORF">S12H4_13465</name>
</gene>
<dbReference type="EMBL" id="BARW01006412">
    <property type="protein sequence ID" value="GAI75461.1"/>
    <property type="molecule type" value="Genomic_DNA"/>
</dbReference>
<evidence type="ECO:0000313" key="1">
    <source>
        <dbReference type="EMBL" id="GAI75461.1"/>
    </source>
</evidence>
<dbReference type="InterPro" id="IPR008482">
    <property type="entry name" value="DUF763"/>
</dbReference>
<evidence type="ECO:0008006" key="2">
    <source>
        <dbReference type="Google" id="ProtNLM"/>
    </source>
</evidence>
<name>X1S8R5_9ZZZZ</name>
<proteinExistence type="predicted"/>
<accession>X1S8R5</accession>
<dbReference type="PANTHER" id="PTHR38597">
    <property type="entry name" value="BLL3834 PROTEIN"/>
    <property type="match status" value="1"/>
</dbReference>
<comment type="caution">
    <text evidence="1">The sequence shown here is derived from an EMBL/GenBank/DDBJ whole genome shotgun (WGS) entry which is preliminary data.</text>
</comment>
<dbReference type="PANTHER" id="PTHR38597:SF1">
    <property type="entry name" value="BLL3834 PROTEIN"/>
    <property type="match status" value="1"/>
</dbReference>
<reference evidence="1" key="1">
    <citation type="journal article" date="2014" name="Front. Microbiol.">
        <title>High frequency of phylogenetically diverse reductive dehalogenase-homologous genes in deep subseafloor sedimentary metagenomes.</title>
        <authorList>
            <person name="Kawai M."/>
            <person name="Futagami T."/>
            <person name="Toyoda A."/>
            <person name="Takaki Y."/>
            <person name="Nishi S."/>
            <person name="Hori S."/>
            <person name="Arai W."/>
            <person name="Tsubouchi T."/>
            <person name="Morono Y."/>
            <person name="Uchiyama I."/>
            <person name="Ito T."/>
            <person name="Fujiyama A."/>
            <person name="Inagaki F."/>
            <person name="Takami H."/>
        </authorList>
    </citation>
    <scope>NUCLEOTIDE SEQUENCE</scope>
    <source>
        <strain evidence="1">Expedition CK06-06</strain>
    </source>
</reference>
<organism evidence="1">
    <name type="scientific">marine sediment metagenome</name>
    <dbReference type="NCBI Taxonomy" id="412755"/>
    <lineage>
        <taxon>unclassified sequences</taxon>
        <taxon>metagenomes</taxon>
        <taxon>ecological metagenomes</taxon>
    </lineage>
</organism>
<dbReference type="Pfam" id="PF05559">
    <property type="entry name" value="DUF763"/>
    <property type="match status" value="1"/>
</dbReference>
<dbReference type="AlphaFoldDB" id="X1S8R5"/>
<protein>
    <recommendedName>
        <fullName evidence="2">DUF763 domain-containing protein</fullName>
    </recommendedName>
</protein>
<sequence length="340" mass="38604">MKNLSREIISLVVSEYGAAEMLERLSDPLWFQAFGCVLGFDWHSSGVTTTVCGAVKESIKGLEKDLGFFVAGGKGATSRKTPQEIENAANLMGKDFGNLVYSSKIVAKVDSNALQDGYQLYHHCFIFTKDGNQWSVIQQGMNEDNRMARRYHWLSKDLSSFVCEPHSAICCDKKNKVINLVALESSKARETVAGLSREKPKNILKDLKKIKDWKEKSYTLPIRHHIRLNDMDFRRMEKIFTSTYERKPENFEKLLAMKGVGPKTIRALALISELVYGVKYSIKDPARFSFAHGGKDGIPYPVDRENYNRSIEILHNAVKDSKIGRTEKIKAIKRLSFFYG</sequence>